<dbReference type="PRINTS" id="PR00134">
    <property type="entry name" value="GLHYDRLASE10"/>
</dbReference>
<sequence>MFNEDGSLRSSVFSQFVSIAFKAARAADPSAKLYINDYNLDSVNKKLDGLVSLVKRQRSAGTPIDGIGTQTHLGAGGAGGVKAALTALAGSGVTEVAITELDISNASGNDYATVVKACLEVSKCVGITIWGVSDENSWRTTSSPLLFDKNYQEKPAYHSVISTLS</sequence>
<dbReference type="AlphaFoldDB" id="A0A0K6FSI6"/>
<keyword evidence="4 6" id="KW-0326">Glycosidase</keyword>
<evidence type="ECO:0000256" key="2">
    <source>
        <dbReference type="ARBA" id="ARBA00022801"/>
    </source>
</evidence>
<dbReference type="SMART" id="SM00633">
    <property type="entry name" value="Glyco_10"/>
    <property type="match status" value="1"/>
</dbReference>
<evidence type="ECO:0000313" key="8">
    <source>
        <dbReference type="EMBL" id="CUA68944.1"/>
    </source>
</evidence>
<dbReference type="PANTHER" id="PTHR31490">
    <property type="entry name" value="GLYCOSYL HYDROLASE"/>
    <property type="match status" value="1"/>
</dbReference>
<evidence type="ECO:0000256" key="1">
    <source>
        <dbReference type="ARBA" id="ARBA00007495"/>
    </source>
</evidence>
<dbReference type="Gene3D" id="3.20.20.80">
    <property type="entry name" value="Glycosidases"/>
    <property type="match status" value="1"/>
</dbReference>
<dbReference type="PROSITE" id="PS51760">
    <property type="entry name" value="GH10_2"/>
    <property type="match status" value="1"/>
</dbReference>
<reference evidence="8 9" key="1">
    <citation type="submission" date="2015-07" db="EMBL/GenBank/DDBJ databases">
        <authorList>
            <person name="Noorani M."/>
        </authorList>
    </citation>
    <scope>NUCLEOTIDE SEQUENCE [LARGE SCALE GENOMIC DNA]</scope>
    <source>
        <strain evidence="8">BBA 69670</strain>
    </source>
</reference>
<organism evidence="8 9">
    <name type="scientific">Rhizoctonia solani</name>
    <dbReference type="NCBI Taxonomy" id="456999"/>
    <lineage>
        <taxon>Eukaryota</taxon>
        <taxon>Fungi</taxon>
        <taxon>Dikarya</taxon>
        <taxon>Basidiomycota</taxon>
        <taxon>Agaricomycotina</taxon>
        <taxon>Agaricomycetes</taxon>
        <taxon>Cantharellales</taxon>
        <taxon>Ceratobasidiaceae</taxon>
        <taxon>Rhizoctonia</taxon>
    </lineage>
</organism>
<dbReference type="InterPro" id="IPR017853">
    <property type="entry name" value="GH"/>
</dbReference>
<accession>A0A0K6FSI6</accession>
<dbReference type="Pfam" id="PF00331">
    <property type="entry name" value="Glyco_hydro_10"/>
    <property type="match status" value="1"/>
</dbReference>
<dbReference type="SUPFAM" id="SSF51445">
    <property type="entry name" value="(Trans)glycosidases"/>
    <property type="match status" value="1"/>
</dbReference>
<comment type="catalytic activity">
    <reaction evidence="6">
        <text>Endohydrolysis of (1-&gt;4)-beta-D-xylosidic linkages in xylans.</text>
        <dbReference type="EC" id="3.2.1.8"/>
    </reaction>
</comment>
<keyword evidence="9" id="KW-1185">Reference proteome</keyword>
<evidence type="ECO:0000259" key="7">
    <source>
        <dbReference type="PROSITE" id="PS51760"/>
    </source>
</evidence>
<protein>
    <recommendedName>
        <fullName evidence="6">Beta-xylanase</fullName>
        <ecNumber evidence="6">3.2.1.8</ecNumber>
    </recommendedName>
</protein>
<dbReference type="GO" id="GO:0000272">
    <property type="term" value="P:polysaccharide catabolic process"/>
    <property type="evidence" value="ECO:0007669"/>
    <property type="project" value="UniProtKB-KW"/>
</dbReference>
<evidence type="ECO:0000313" key="9">
    <source>
        <dbReference type="Proteomes" id="UP000044841"/>
    </source>
</evidence>
<evidence type="ECO:0000256" key="4">
    <source>
        <dbReference type="ARBA" id="ARBA00023295"/>
    </source>
</evidence>
<evidence type="ECO:0000256" key="6">
    <source>
        <dbReference type="RuleBase" id="RU361174"/>
    </source>
</evidence>
<dbReference type="EC" id="3.2.1.8" evidence="6"/>
<keyword evidence="3 6" id="KW-0119">Carbohydrate metabolism</keyword>
<dbReference type="Proteomes" id="UP000044841">
    <property type="component" value="Unassembled WGS sequence"/>
</dbReference>
<dbReference type="InterPro" id="IPR044846">
    <property type="entry name" value="GH10"/>
</dbReference>
<keyword evidence="5 6" id="KW-0624">Polysaccharide degradation</keyword>
<dbReference type="EMBL" id="CYGV01000601">
    <property type="protein sequence ID" value="CUA68944.1"/>
    <property type="molecule type" value="Genomic_DNA"/>
</dbReference>
<feature type="domain" description="GH10" evidence="7">
    <location>
        <begin position="1"/>
        <end position="163"/>
    </location>
</feature>
<evidence type="ECO:0000256" key="5">
    <source>
        <dbReference type="ARBA" id="ARBA00023326"/>
    </source>
</evidence>
<gene>
    <name evidence="8" type="primary">xynA</name>
    <name evidence="8" type="ORF">RSOLAG22IIIB_13872</name>
</gene>
<keyword evidence="2 6" id="KW-0378">Hydrolase</keyword>
<comment type="similarity">
    <text evidence="1 6">Belongs to the glycosyl hydrolase 10 (cellulase F) family.</text>
</comment>
<proteinExistence type="inferred from homology"/>
<dbReference type="InterPro" id="IPR001000">
    <property type="entry name" value="GH10_dom"/>
</dbReference>
<evidence type="ECO:0000256" key="3">
    <source>
        <dbReference type="ARBA" id="ARBA00023277"/>
    </source>
</evidence>
<dbReference type="PANTHER" id="PTHR31490:SF76">
    <property type="entry name" value="ENDO-1,4-BETA-XYLANASE C"/>
    <property type="match status" value="1"/>
</dbReference>
<name>A0A0K6FSI6_9AGAM</name>
<dbReference type="GO" id="GO:0031176">
    <property type="term" value="F:endo-1,4-beta-xylanase activity"/>
    <property type="evidence" value="ECO:0007669"/>
    <property type="project" value="UniProtKB-EC"/>
</dbReference>